<evidence type="ECO:0000313" key="6">
    <source>
        <dbReference type="Proteomes" id="UP000025047"/>
    </source>
</evidence>
<keyword evidence="3" id="KW-0804">Transcription</keyword>
<dbReference type="Pfam" id="PF00356">
    <property type="entry name" value="LacI"/>
    <property type="match status" value="1"/>
</dbReference>
<proteinExistence type="predicted"/>
<dbReference type="GO" id="GO:0003700">
    <property type="term" value="F:DNA-binding transcription factor activity"/>
    <property type="evidence" value="ECO:0007669"/>
    <property type="project" value="TreeGrafter"/>
</dbReference>
<reference evidence="5 6" key="1">
    <citation type="submission" date="2013-03" db="EMBL/GenBank/DDBJ databases">
        <authorList>
            <person name="Fiebig A."/>
            <person name="Goeker M."/>
            <person name="Klenk H.-P.P."/>
        </authorList>
    </citation>
    <scope>NUCLEOTIDE SEQUENCE [LARGE SCALE GENOMIC DNA]</scope>
    <source>
        <strain evidence="5 6">DSM 17492</strain>
    </source>
</reference>
<dbReference type="RefSeq" id="WP_017929223.1">
    <property type="nucleotide sequence ID" value="NZ_KB823000.1"/>
</dbReference>
<dbReference type="PANTHER" id="PTHR30146">
    <property type="entry name" value="LACI-RELATED TRANSCRIPTIONAL REPRESSOR"/>
    <property type="match status" value="1"/>
</dbReference>
<sequence length="351" mass="36840">MATLKDISVELGLSVATVSRALNGFPEVGAKTRSRVQDAAARLGYRPNRSAQRLATGRSGVVGMIVKLRADMSADQTFFDVLTTLTAELAARDLDLVLSVDQGDDPVAPYARMLERDLLDGFVLNAPATGDPRPGFLMARGVPFVMHGQADPAPGYAFFGIDNTAVSVDSVGLLASLGHARIALINGEPRFAFAAEREAGFRAAMTAEARAVPAAFIADGPPTESTGYTLALSWLSGRAGPRPTAILCATTPVAAGVLRAARDLGLSVPRDLSVVAHDDALPNIRPAHFNPALTVTHAPLRDACAPLAEMLIDHLNGAPAARLQTVKRAGLIVRASTGPVPKGEEHPWQIP</sequence>
<dbReference type="InterPro" id="IPR046335">
    <property type="entry name" value="LacI/GalR-like_sensor"/>
</dbReference>
<dbReference type="SUPFAM" id="SSF47413">
    <property type="entry name" value="lambda repressor-like DNA-binding domains"/>
    <property type="match status" value="1"/>
</dbReference>
<comment type="caution">
    <text evidence="5">The sequence shown here is derived from an EMBL/GenBank/DDBJ whole genome shotgun (WGS) entry which is preliminary data.</text>
</comment>
<keyword evidence="2" id="KW-0238">DNA-binding</keyword>
<dbReference type="PANTHER" id="PTHR30146:SF109">
    <property type="entry name" value="HTH-TYPE TRANSCRIPTIONAL REGULATOR GALS"/>
    <property type="match status" value="1"/>
</dbReference>
<dbReference type="CDD" id="cd01392">
    <property type="entry name" value="HTH_LacI"/>
    <property type="match status" value="1"/>
</dbReference>
<gene>
    <name evidence="5" type="ORF">Lokhon_02279</name>
</gene>
<dbReference type="InterPro" id="IPR000843">
    <property type="entry name" value="HTH_LacI"/>
</dbReference>
<evidence type="ECO:0000256" key="3">
    <source>
        <dbReference type="ARBA" id="ARBA00023163"/>
    </source>
</evidence>
<dbReference type="PROSITE" id="PS50932">
    <property type="entry name" value="HTH_LACI_2"/>
    <property type="match status" value="1"/>
</dbReference>
<dbReference type="STRING" id="1122180.Lokhon_02279"/>
<accession>A0A017HA44</accession>
<dbReference type="EMBL" id="APGJ01000007">
    <property type="protein sequence ID" value="EYD70639.1"/>
    <property type="molecule type" value="Genomic_DNA"/>
</dbReference>
<evidence type="ECO:0000259" key="4">
    <source>
        <dbReference type="PROSITE" id="PS50932"/>
    </source>
</evidence>
<name>A0A017HA44_9RHOB</name>
<keyword evidence="6" id="KW-1185">Reference proteome</keyword>
<dbReference type="eggNOG" id="COG1609">
    <property type="taxonomic scope" value="Bacteria"/>
</dbReference>
<dbReference type="PATRIC" id="fig|1122180.6.peg.2258"/>
<dbReference type="HOGENOM" id="CLU_037628_6_1_5"/>
<feature type="domain" description="HTH lacI-type" evidence="4">
    <location>
        <begin position="2"/>
        <end position="56"/>
    </location>
</feature>
<dbReference type="SMART" id="SM00354">
    <property type="entry name" value="HTH_LACI"/>
    <property type="match status" value="1"/>
</dbReference>
<protein>
    <submittedName>
        <fullName evidence="5">Transcriptional regulator</fullName>
    </submittedName>
</protein>
<dbReference type="Gene3D" id="1.10.260.40">
    <property type="entry name" value="lambda repressor-like DNA-binding domains"/>
    <property type="match status" value="1"/>
</dbReference>
<dbReference type="GO" id="GO:0000976">
    <property type="term" value="F:transcription cis-regulatory region binding"/>
    <property type="evidence" value="ECO:0007669"/>
    <property type="project" value="TreeGrafter"/>
</dbReference>
<organism evidence="5 6">
    <name type="scientific">Limimaricola hongkongensis DSM 17492</name>
    <dbReference type="NCBI Taxonomy" id="1122180"/>
    <lineage>
        <taxon>Bacteria</taxon>
        <taxon>Pseudomonadati</taxon>
        <taxon>Pseudomonadota</taxon>
        <taxon>Alphaproteobacteria</taxon>
        <taxon>Rhodobacterales</taxon>
        <taxon>Paracoccaceae</taxon>
        <taxon>Limimaricola</taxon>
    </lineage>
</organism>
<evidence type="ECO:0000256" key="1">
    <source>
        <dbReference type="ARBA" id="ARBA00023015"/>
    </source>
</evidence>
<evidence type="ECO:0000256" key="2">
    <source>
        <dbReference type="ARBA" id="ARBA00023125"/>
    </source>
</evidence>
<dbReference type="OrthoDB" id="234496at2"/>
<dbReference type="Proteomes" id="UP000025047">
    <property type="component" value="Unassembled WGS sequence"/>
</dbReference>
<dbReference type="Pfam" id="PF13377">
    <property type="entry name" value="Peripla_BP_3"/>
    <property type="match status" value="1"/>
</dbReference>
<evidence type="ECO:0000313" key="5">
    <source>
        <dbReference type="EMBL" id="EYD70639.1"/>
    </source>
</evidence>
<dbReference type="SUPFAM" id="SSF53822">
    <property type="entry name" value="Periplasmic binding protein-like I"/>
    <property type="match status" value="1"/>
</dbReference>
<dbReference type="AlphaFoldDB" id="A0A017HA44"/>
<dbReference type="CDD" id="cd20010">
    <property type="entry name" value="PBP1_AglR-like"/>
    <property type="match status" value="1"/>
</dbReference>
<dbReference type="InterPro" id="IPR010982">
    <property type="entry name" value="Lambda_DNA-bd_dom_sf"/>
</dbReference>
<dbReference type="Gene3D" id="3.40.50.2300">
    <property type="match status" value="2"/>
</dbReference>
<keyword evidence="1" id="KW-0805">Transcription regulation</keyword>
<dbReference type="InterPro" id="IPR028082">
    <property type="entry name" value="Peripla_BP_I"/>
</dbReference>